<dbReference type="SMART" id="SM00516">
    <property type="entry name" value="SEC14"/>
    <property type="match status" value="1"/>
</dbReference>
<dbReference type="SUPFAM" id="SSF46938">
    <property type="entry name" value="CRAL/TRIO N-terminal domain"/>
    <property type="match status" value="1"/>
</dbReference>
<feature type="domain" description="CRAL-TRIO" evidence="2">
    <location>
        <begin position="165"/>
        <end position="343"/>
    </location>
</feature>
<feature type="region of interest" description="Disordered" evidence="1">
    <location>
        <begin position="504"/>
        <end position="536"/>
    </location>
</feature>
<dbReference type="InterPro" id="IPR036273">
    <property type="entry name" value="CRAL/TRIO_N_dom_sf"/>
</dbReference>
<dbReference type="SMART" id="SM01100">
    <property type="entry name" value="CRAL_TRIO_N"/>
    <property type="match status" value="1"/>
</dbReference>
<feature type="compositionally biased region" description="Low complexity" evidence="1">
    <location>
        <begin position="28"/>
        <end position="41"/>
    </location>
</feature>
<dbReference type="AlphaFoldDB" id="A0A0F7SLW4"/>
<dbReference type="Pfam" id="PF00650">
    <property type="entry name" value="CRAL_TRIO"/>
    <property type="match status" value="1"/>
</dbReference>
<evidence type="ECO:0000313" key="3">
    <source>
        <dbReference type="EMBL" id="CDZ97962.1"/>
    </source>
</evidence>
<dbReference type="SUPFAM" id="SSF52087">
    <property type="entry name" value="CRAL/TRIO domain"/>
    <property type="match status" value="1"/>
</dbReference>
<feature type="compositionally biased region" description="Polar residues" evidence="1">
    <location>
        <begin position="438"/>
        <end position="463"/>
    </location>
</feature>
<name>A0A0F7SLW4_PHARH</name>
<dbReference type="CDD" id="cd00170">
    <property type="entry name" value="SEC14"/>
    <property type="match status" value="1"/>
</dbReference>
<dbReference type="InterPro" id="IPR001251">
    <property type="entry name" value="CRAL-TRIO_dom"/>
</dbReference>
<evidence type="ECO:0000259" key="2">
    <source>
        <dbReference type="PROSITE" id="PS50191"/>
    </source>
</evidence>
<dbReference type="InterPro" id="IPR011074">
    <property type="entry name" value="CRAL/TRIO_N_dom"/>
</dbReference>
<protein>
    <submittedName>
        <fullName evidence="3">Phosphatidylinositol transfer protein SEC14 and related proteins</fullName>
    </submittedName>
</protein>
<feature type="region of interest" description="Disordered" evidence="1">
    <location>
        <begin position="378"/>
        <end position="478"/>
    </location>
</feature>
<organism evidence="3">
    <name type="scientific">Phaffia rhodozyma</name>
    <name type="common">Yeast</name>
    <name type="synonym">Xanthophyllomyces dendrorhous</name>
    <dbReference type="NCBI Taxonomy" id="264483"/>
    <lineage>
        <taxon>Eukaryota</taxon>
        <taxon>Fungi</taxon>
        <taxon>Dikarya</taxon>
        <taxon>Basidiomycota</taxon>
        <taxon>Agaricomycotina</taxon>
        <taxon>Tremellomycetes</taxon>
        <taxon>Cystofilobasidiales</taxon>
        <taxon>Mrakiaceae</taxon>
        <taxon>Phaffia</taxon>
    </lineage>
</organism>
<dbReference type="Pfam" id="PF03765">
    <property type="entry name" value="CRAL_TRIO_N"/>
    <property type="match status" value="1"/>
</dbReference>
<dbReference type="EMBL" id="LN483273">
    <property type="protein sequence ID" value="CDZ97962.1"/>
    <property type="molecule type" value="Genomic_DNA"/>
</dbReference>
<sequence length="571" mass="62097">MVFGSSSRRSSLATSEYAHAENEPPSPALSRSSSNASNLSRWSRKTTNSKVGSSTGTPTMLSDVAADNVHRDPWAGHSGHLSSAQDAKLQAFKEALAAKGIYNESGEHELAGGKGKGKIEDVSLLRFLRARKFDVQGAVKQYEEYIAWRQDKHIDEKYAEYDIEEFERLRAVYPMWTGRRDTRGMPIYVYKISSLTTAKLNQLIPNDEASSSSIAIVTFALIRFLLPFCSTLPRQNEEVPIAGTSSIVDVGDVGLSRFWGLRSHLQVASQVASANFPETIDRVFVVGAPSFFPTVFNWAKKWFDQGTVDKIHILGTSPLNELLRWMPRSSIPTEYGGDLGWTYGDSPVLDEEASQAFGVKGWVRGPIAWNSNGLVHLGTVNGQPRQQESSSSPSRAQPQQSVLDKGAMLSAEPVTYADGPTPKPTHAKLPSGAPPVDLQNSSKSNSDFGSIFGNSPVPSTNDQEPVMAAHNTPQSPSNAMHNTNVHPRLPNGTNPDADPVPKASTSYVPHTHQPVVGGAEQRERRESEGPIGEGNINHKAKQAQDAIKAGWIPGSGVTEEDFLNSFKQVVV</sequence>
<feature type="compositionally biased region" description="Low complexity" evidence="1">
    <location>
        <begin position="383"/>
        <end position="401"/>
    </location>
</feature>
<proteinExistence type="predicted"/>
<dbReference type="Gene3D" id="1.10.8.20">
    <property type="entry name" value="N-terminal domain of phosphatidylinositol transfer protein sec14p"/>
    <property type="match status" value="1"/>
</dbReference>
<dbReference type="PANTHER" id="PTHR45657:SF3">
    <property type="entry name" value="TRANSPORTER, PUTATIVE (AFU_ORTHOLOGUE AFUA_5G09260)-RELATED"/>
    <property type="match status" value="1"/>
</dbReference>
<feature type="region of interest" description="Disordered" evidence="1">
    <location>
        <begin position="1"/>
        <end position="61"/>
    </location>
</feature>
<dbReference type="PROSITE" id="PS50191">
    <property type="entry name" value="CRAL_TRIO"/>
    <property type="match status" value="1"/>
</dbReference>
<dbReference type="PANTHER" id="PTHR45657">
    <property type="entry name" value="CRAL-TRIO DOMAIN-CONTAINING PROTEIN YKL091C-RELATED"/>
    <property type="match status" value="1"/>
</dbReference>
<reference evidence="3" key="1">
    <citation type="submission" date="2014-08" db="EMBL/GenBank/DDBJ databases">
        <authorList>
            <person name="Sharma Rahul"/>
            <person name="Thines Marco"/>
        </authorList>
    </citation>
    <scope>NUCLEOTIDE SEQUENCE</scope>
</reference>
<dbReference type="InterPro" id="IPR051026">
    <property type="entry name" value="PI/PC_transfer"/>
</dbReference>
<dbReference type="Gene3D" id="3.40.525.10">
    <property type="entry name" value="CRAL-TRIO lipid binding domain"/>
    <property type="match status" value="1"/>
</dbReference>
<feature type="compositionally biased region" description="Polar residues" evidence="1">
    <location>
        <begin position="45"/>
        <end position="60"/>
    </location>
</feature>
<feature type="compositionally biased region" description="Low complexity" evidence="1">
    <location>
        <begin position="1"/>
        <end position="11"/>
    </location>
</feature>
<evidence type="ECO:0000256" key="1">
    <source>
        <dbReference type="SAM" id="MobiDB-lite"/>
    </source>
</evidence>
<dbReference type="InterPro" id="IPR036865">
    <property type="entry name" value="CRAL-TRIO_dom_sf"/>
</dbReference>
<accession>A0A0F7SLW4</accession>